<feature type="compositionally biased region" description="Low complexity" evidence="1">
    <location>
        <begin position="178"/>
        <end position="189"/>
    </location>
</feature>
<evidence type="ECO:0000256" key="1">
    <source>
        <dbReference type="SAM" id="MobiDB-lite"/>
    </source>
</evidence>
<feature type="chain" id="PRO_5034142250" evidence="2">
    <location>
        <begin position="18"/>
        <end position="333"/>
    </location>
</feature>
<protein>
    <submittedName>
        <fullName evidence="3">Uncharacterized protein</fullName>
    </submittedName>
</protein>
<dbReference type="EMBL" id="JACAZE010000005">
    <property type="protein sequence ID" value="KAF7317192.1"/>
    <property type="molecule type" value="Genomic_DNA"/>
</dbReference>
<feature type="signal peptide" evidence="2">
    <location>
        <begin position="1"/>
        <end position="17"/>
    </location>
</feature>
<sequence length="333" mass="35242">MLPLFLAALVSLHGASALLTPTGHSPSGKEIYTVPRGSRIAAYSASQIEVLAPNGTLLHTFSNSGSPSKGPIRRQQDDNVYLAQAFYDCGVDASTGNATQLTALNATFVVPPLPENFDSQFLFIGPGIEGFDPVTNESVGIYQTALQYGASPYQGGAFWTLYAIFEGSTFFVTPGPASPSSSESESLASRQNTQPIVNPGETYTAAIVYDPEGPQLPGQPPIRVWYEGVYVGPNVPDSGTPGSLEISFSNPPSLVRAMILLQEEGVSEAADYPAQGLLFDDVQLVLNPNTTTPGTEPEISWTVLVDPATNVEVQVLVDGGVDAKIEIIFPDSD</sequence>
<name>A0A8H6WGV5_MYCCL</name>
<keyword evidence="4" id="KW-1185">Reference proteome</keyword>
<feature type="region of interest" description="Disordered" evidence="1">
    <location>
        <begin position="175"/>
        <end position="197"/>
    </location>
</feature>
<organism evidence="3 4">
    <name type="scientific">Mycena chlorophos</name>
    <name type="common">Agaric fungus</name>
    <name type="synonym">Agaricus chlorophos</name>
    <dbReference type="NCBI Taxonomy" id="658473"/>
    <lineage>
        <taxon>Eukaryota</taxon>
        <taxon>Fungi</taxon>
        <taxon>Dikarya</taxon>
        <taxon>Basidiomycota</taxon>
        <taxon>Agaricomycotina</taxon>
        <taxon>Agaricomycetes</taxon>
        <taxon>Agaricomycetidae</taxon>
        <taxon>Agaricales</taxon>
        <taxon>Marasmiineae</taxon>
        <taxon>Mycenaceae</taxon>
        <taxon>Mycena</taxon>
    </lineage>
</organism>
<accession>A0A8H6WGV5</accession>
<evidence type="ECO:0000313" key="3">
    <source>
        <dbReference type="EMBL" id="KAF7317192.1"/>
    </source>
</evidence>
<evidence type="ECO:0000313" key="4">
    <source>
        <dbReference type="Proteomes" id="UP000613580"/>
    </source>
</evidence>
<comment type="caution">
    <text evidence="3">The sequence shown here is derived from an EMBL/GenBank/DDBJ whole genome shotgun (WGS) entry which is preliminary data.</text>
</comment>
<dbReference type="Proteomes" id="UP000613580">
    <property type="component" value="Unassembled WGS sequence"/>
</dbReference>
<keyword evidence="2" id="KW-0732">Signal</keyword>
<gene>
    <name evidence="3" type="ORF">HMN09_00454100</name>
</gene>
<dbReference type="AlphaFoldDB" id="A0A8H6WGV5"/>
<proteinExistence type="predicted"/>
<reference evidence="3" key="1">
    <citation type="submission" date="2020-05" db="EMBL/GenBank/DDBJ databases">
        <title>Mycena genomes resolve the evolution of fungal bioluminescence.</title>
        <authorList>
            <person name="Tsai I.J."/>
        </authorList>
    </citation>
    <scope>NUCLEOTIDE SEQUENCE</scope>
    <source>
        <strain evidence="3">110903Hualien_Pintung</strain>
    </source>
</reference>
<dbReference type="OrthoDB" id="3256306at2759"/>
<evidence type="ECO:0000256" key="2">
    <source>
        <dbReference type="SAM" id="SignalP"/>
    </source>
</evidence>